<dbReference type="Gene3D" id="3.30.1490.480">
    <property type="entry name" value="Endolytic murein transglycosylase"/>
    <property type="match status" value="2"/>
</dbReference>
<dbReference type="Gene3D" id="3.30.160.60">
    <property type="entry name" value="Classic Zinc Finger"/>
    <property type="match status" value="1"/>
</dbReference>
<name>A0A0S7XSF8_UNCSA</name>
<proteinExistence type="inferred from homology"/>
<keyword evidence="5 7" id="KW-0456">Lyase</keyword>
<sequence length="335" mass="38006">MLIIVVRWCVVPIPWNIKEDSVRVIIEEGDSMAKIVERLKEINLIEDGKWFLILSKLLGKDRHIQAGRYDFDKGITLYSIFNKLVTGKVTFIEVVIPEGLTIREIARILKKEIGIDSAQFVKVATDSQFIRGLHISASNLEGYLFPNTYKLHWGMDPDRLVQTMVNEFKKIFTPNLSERAKEINLSRHEVVTLGSMIEAEARDGEEREMISAVYHNRLKLGMLLQCDPTVIYALWGEQGGTRRNLNRPDGRAFAQPLLLQDLEIDSPYNTYKYPGLPPGPICNPGKASLLAALSPADVDYLYFVAKGDGTHVFSSTLDEHNRAKNKIKQARRNKP</sequence>
<feature type="site" description="Important for catalytic activity" evidence="7">
    <location>
        <position position="200"/>
    </location>
</feature>
<dbReference type="AlphaFoldDB" id="A0A0S7XSF8"/>
<dbReference type="CDD" id="cd08010">
    <property type="entry name" value="MltG_like"/>
    <property type="match status" value="1"/>
</dbReference>
<evidence type="ECO:0000256" key="3">
    <source>
        <dbReference type="ARBA" id="ARBA00022989"/>
    </source>
</evidence>
<evidence type="ECO:0000256" key="4">
    <source>
        <dbReference type="ARBA" id="ARBA00023136"/>
    </source>
</evidence>
<accession>A0A0S7XSF8</accession>
<dbReference type="EC" id="4.2.2.29" evidence="7"/>
<comment type="catalytic activity">
    <reaction evidence="7">
        <text>a peptidoglycan chain = a peptidoglycan chain with N-acetyl-1,6-anhydromuramyl-[peptide] at the reducing end + a peptidoglycan chain with N-acetylglucosamine at the non-reducing end.</text>
        <dbReference type="EC" id="4.2.2.29"/>
    </reaction>
</comment>
<comment type="function">
    <text evidence="7">Functions as a peptidoglycan terminase that cleaves nascent peptidoglycan strands endolytically to terminate their elongation.</text>
</comment>
<gene>
    <name evidence="7" type="primary">mltG</name>
    <name evidence="8" type="ORF">AMJ44_10230</name>
</gene>
<dbReference type="PATRIC" id="fig|1703775.3.peg.696"/>
<dbReference type="Pfam" id="PF02618">
    <property type="entry name" value="YceG"/>
    <property type="match status" value="1"/>
</dbReference>
<dbReference type="InterPro" id="IPR003770">
    <property type="entry name" value="MLTG-like"/>
</dbReference>
<keyword evidence="3 7" id="KW-1133">Transmembrane helix</keyword>
<evidence type="ECO:0000256" key="2">
    <source>
        <dbReference type="ARBA" id="ARBA00022692"/>
    </source>
</evidence>
<evidence type="ECO:0000313" key="8">
    <source>
        <dbReference type="EMBL" id="KPJ65413.1"/>
    </source>
</evidence>
<evidence type="ECO:0000256" key="6">
    <source>
        <dbReference type="ARBA" id="ARBA00023316"/>
    </source>
</evidence>
<dbReference type="GO" id="GO:0008932">
    <property type="term" value="F:lytic endotransglycosylase activity"/>
    <property type="evidence" value="ECO:0007669"/>
    <property type="project" value="UniProtKB-UniRule"/>
</dbReference>
<evidence type="ECO:0000256" key="7">
    <source>
        <dbReference type="HAMAP-Rule" id="MF_02065"/>
    </source>
</evidence>
<comment type="similarity">
    <text evidence="7">Belongs to the transglycosylase MltG family.</text>
</comment>
<evidence type="ECO:0000313" key="9">
    <source>
        <dbReference type="Proteomes" id="UP000051861"/>
    </source>
</evidence>
<reference evidence="8 9" key="1">
    <citation type="journal article" date="2015" name="Microbiome">
        <title>Genomic resolution of linkages in carbon, nitrogen, and sulfur cycling among widespread estuary sediment bacteria.</title>
        <authorList>
            <person name="Baker B.J."/>
            <person name="Lazar C.S."/>
            <person name="Teske A.P."/>
            <person name="Dick G.J."/>
        </authorList>
    </citation>
    <scope>NUCLEOTIDE SEQUENCE [LARGE SCALE GENOMIC DNA]</scope>
    <source>
        <strain evidence="8">DG_54_3</strain>
    </source>
</reference>
<keyword evidence="1 7" id="KW-1003">Cell membrane</keyword>
<evidence type="ECO:0000256" key="5">
    <source>
        <dbReference type="ARBA" id="ARBA00023239"/>
    </source>
</evidence>
<dbReference type="Proteomes" id="UP000051861">
    <property type="component" value="Unassembled WGS sequence"/>
</dbReference>
<comment type="caution">
    <text evidence="8">The sequence shown here is derived from an EMBL/GenBank/DDBJ whole genome shotgun (WGS) entry which is preliminary data.</text>
</comment>
<dbReference type="PANTHER" id="PTHR30518:SF2">
    <property type="entry name" value="ENDOLYTIC MUREIN TRANSGLYCOSYLASE"/>
    <property type="match status" value="1"/>
</dbReference>
<protein>
    <recommendedName>
        <fullName evidence="7">Endolytic murein transglycosylase</fullName>
        <ecNumber evidence="7">4.2.2.29</ecNumber>
    </recommendedName>
    <alternativeName>
        <fullName evidence="7">Peptidoglycan lytic transglycosylase</fullName>
    </alternativeName>
    <alternativeName>
        <fullName evidence="7">Peptidoglycan polymerization terminase</fullName>
    </alternativeName>
</protein>
<keyword evidence="4 7" id="KW-0472">Membrane</keyword>
<dbReference type="NCBIfam" id="TIGR00247">
    <property type="entry name" value="endolytic transglycosylase MltG"/>
    <property type="match status" value="1"/>
</dbReference>
<dbReference type="GO" id="GO:0009252">
    <property type="term" value="P:peptidoglycan biosynthetic process"/>
    <property type="evidence" value="ECO:0007669"/>
    <property type="project" value="UniProtKB-UniRule"/>
</dbReference>
<dbReference type="GO" id="GO:0005886">
    <property type="term" value="C:plasma membrane"/>
    <property type="evidence" value="ECO:0007669"/>
    <property type="project" value="UniProtKB-UniRule"/>
</dbReference>
<keyword evidence="6 7" id="KW-0961">Cell wall biogenesis/degradation</keyword>
<organism evidence="8 9">
    <name type="scientific">candidate division WOR-1 bacterium DG_54_3</name>
    <dbReference type="NCBI Taxonomy" id="1703775"/>
    <lineage>
        <taxon>Bacteria</taxon>
        <taxon>Bacillati</taxon>
        <taxon>Saganbacteria</taxon>
    </lineage>
</organism>
<dbReference type="PANTHER" id="PTHR30518">
    <property type="entry name" value="ENDOLYTIC MUREIN TRANSGLYCOSYLASE"/>
    <property type="match status" value="1"/>
</dbReference>
<dbReference type="HAMAP" id="MF_02065">
    <property type="entry name" value="MltG"/>
    <property type="match status" value="1"/>
</dbReference>
<keyword evidence="2 7" id="KW-0812">Transmembrane</keyword>
<dbReference type="EMBL" id="LIZX01000118">
    <property type="protein sequence ID" value="KPJ65413.1"/>
    <property type="molecule type" value="Genomic_DNA"/>
</dbReference>
<dbReference type="FunFam" id="3.30.160.60:FF:000242">
    <property type="entry name" value="Endolytic murein transglycosylase"/>
    <property type="match status" value="1"/>
</dbReference>
<evidence type="ECO:0000256" key="1">
    <source>
        <dbReference type="ARBA" id="ARBA00022475"/>
    </source>
</evidence>
<dbReference type="GO" id="GO:0071555">
    <property type="term" value="P:cell wall organization"/>
    <property type="evidence" value="ECO:0007669"/>
    <property type="project" value="UniProtKB-KW"/>
</dbReference>